<dbReference type="OrthoDB" id="7699631at2759"/>
<protein>
    <submittedName>
        <fullName evidence="7">Zinc finger BED domain-containing protein 1</fullName>
    </submittedName>
</protein>
<dbReference type="GO" id="GO:0046983">
    <property type="term" value="F:protein dimerization activity"/>
    <property type="evidence" value="ECO:0007669"/>
    <property type="project" value="InterPro"/>
</dbReference>
<keyword evidence="5" id="KW-0539">Nucleus</keyword>
<dbReference type="EMBL" id="BGZK01001246">
    <property type="protein sequence ID" value="GBP75362.1"/>
    <property type="molecule type" value="Genomic_DNA"/>
</dbReference>
<reference evidence="7 8" key="1">
    <citation type="journal article" date="2019" name="Commun. Biol.">
        <title>The bagworm genome reveals a unique fibroin gene that provides high tensile strength.</title>
        <authorList>
            <person name="Kono N."/>
            <person name="Nakamura H."/>
            <person name="Ohtoshi R."/>
            <person name="Tomita M."/>
            <person name="Numata K."/>
            <person name="Arakawa K."/>
        </authorList>
    </citation>
    <scope>NUCLEOTIDE SEQUENCE [LARGE SCALE GENOMIC DNA]</scope>
</reference>
<dbReference type="InterPro" id="IPR012337">
    <property type="entry name" value="RNaseH-like_sf"/>
</dbReference>
<dbReference type="GO" id="GO:0005634">
    <property type="term" value="C:nucleus"/>
    <property type="evidence" value="ECO:0007669"/>
    <property type="project" value="UniProtKB-SubCell"/>
</dbReference>
<evidence type="ECO:0000256" key="3">
    <source>
        <dbReference type="ARBA" id="ARBA00022771"/>
    </source>
</evidence>
<feature type="domain" description="HAT C-terminal dimerisation" evidence="6">
    <location>
        <begin position="431"/>
        <end position="484"/>
    </location>
</feature>
<comment type="subcellular location">
    <subcellularLocation>
        <location evidence="1">Nucleus</location>
    </subcellularLocation>
</comment>
<evidence type="ECO:0000259" key="6">
    <source>
        <dbReference type="Pfam" id="PF05699"/>
    </source>
</evidence>
<dbReference type="AlphaFoldDB" id="A0A4C1YKH8"/>
<dbReference type="SUPFAM" id="SSF53098">
    <property type="entry name" value="Ribonuclease H-like"/>
    <property type="match status" value="1"/>
</dbReference>
<keyword evidence="4" id="KW-0862">Zinc</keyword>
<keyword evidence="2" id="KW-0479">Metal-binding</keyword>
<dbReference type="InterPro" id="IPR052035">
    <property type="entry name" value="ZnF_BED_domain_contain"/>
</dbReference>
<evidence type="ECO:0000313" key="8">
    <source>
        <dbReference type="Proteomes" id="UP000299102"/>
    </source>
</evidence>
<dbReference type="PANTHER" id="PTHR46481:SF10">
    <property type="entry name" value="ZINC FINGER BED DOMAIN-CONTAINING PROTEIN 39"/>
    <property type="match status" value="1"/>
</dbReference>
<evidence type="ECO:0000313" key="7">
    <source>
        <dbReference type="EMBL" id="GBP75362.1"/>
    </source>
</evidence>
<evidence type="ECO:0000256" key="2">
    <source>
        <dbReference type="ARBA" id="ARBA00022723"/>
    </source>
</evidence>
<dbReference type="InterPro" id="IPR008906">
    <property type="entry name" value="HATC_C_dom"/>
</dbReference>
<proteinExistence type="predicted"/>
<evidence type="ECO:0000256" key="4">
    <source>
        <dbReference type="ARBA" id="ARBA00022833"/>
    </source>
</evidence>
<dbReference type="GO" id="GO:0008270">
    <property type="term" value="F:zinc ion binding"/>
    <property type="evidence" value="ECO:0007669"/>
    <property type="project" value="UniProtKB-KW"/>
</dbReference>
<sequence>MIEIPTGMCCNVELPLPRSRPKLKVVQVRKRVNKRARLTIPRKEYYSRNDLVEEQILTNSILQNPKSEAITKSLVKMIAVDMLPLSFVEGPGLLQFLHTVCPDYTVPSRTVIRDRLQGLYDAVRNKLLLTLNKFSHVAITTDGWSSRSNCSFVTITVHGVDEQWNLCSFTLDTLEMLENHTATNTYNYLVKALNNWNLYEKVIAVVHDNARYIVAIRDNWKSDDDIEMSVRCSCHSLQCSVETALKECHLKDCLQKVSAIVGHFKHSNKATTALENAQKINLPIHRLISHSPTRWNSAYEMVERLVEQRDAVEKQQDDDTENIILIKETLEEELKNRFLSNSDVTSCGLASYLDPRYKDLANEEETYRNKIKEKLMDMTERINVNEPDSSKNQRESDLDFLFDPVRSLSGNLQRMASLEGQTAIEKEMLKYDREPTIPKADNPLLWCNSKRNKYPILANFARKFLGIPSSSTPAERVFSTAGNMNKTPQHTSFYSSHYIFLQTTPLPNITVSTSMFPRPSTHTTQRSHLYCIDPTFIFFCHTQPSLPFISVAIRTPLQIAKHAYRETLLLFIIIYEPDGEISRYIKTGFRSSRAHPSSPGANELFVNPLLDFLRERLSTKT</sequence>
<dbReference type="Pfam" id="PF05699">
    <property type="entry name" value="Dimer_Tnp_hAT"/>
    <property type="match status" value="1"/>
</dbReference>
<dbReference type="STRING" id="151549.A0A4C1YKH8"/>
<comment type="caution">
    <text evidence="7">The sequence shown here is derived from an EMBL/GenBank/DDBJ whole genome shotgun (WGS) entry which is preliminary data.</text>
</comment>
<dbReference type="PANTHER" id="PTHR46481">
    <property type="entry name" value="ZINC FINGER BED DOMAIN-CONTAINING PROTEIN 4"/>
    <property type="match status" value="1"/>
</dbReference>
<name>A0A4C1YKH8_EUMVA</name>
<accession>A0A4C1YKH8</accession>
<evidence type="ECO:0000256" key="1">
    <source>
        <dbReference type="ARBA" id="ARBA00004123"/>
    </source>
</evidence>
<organism evidence="7 8">
    <name type="scientific">Eumeta variegata</name>
    <name type="common">Bagworm moth</name>
    <name type="synonym">Eumeta japonica</name>
    <dbReference type="NCBI Taxonomy" id="151549"/>
    <lineage>
        <taxon>Eukaryota</taxon>
        <taxon>Metazoa</taxon>
        <taxon>Ecdysozoa</taxon>
        <taxon>Arthropoda</taxon>
        <taxon>Hexapoda</taxon>
        <taxon>Insecta</taxon>
        <taxon>Pterygota</taxon>
        <taxon>Neoptera</taxon>
        <taxon>Endopterygota</taxon>
        <taxon>Lepidoptera</taxon>
        <taxon>Glossata</taxon>
        <taxon>Ditrysia</taxon>
        <taxon>Tineoidea</taxon>
        <taxon>Psychidae</taxon>
        <taxon>Oiketicinae</taxon>
        <taxon>Eumeta</taxon>
    </lineage>
</organism>
<keyword evidence="8" id="KW-1185">Reference proteome</keyword>
<gene>
    <name evidence="7" type="primary">ZBED1</name>
    <name evidence="7" type="ORF">EVAR_61587_1</name>
</gene>
<keyword evidence="3" id="KW-0863">Zinc-finger</keyword>
<dbReference type="Proteomes" id="UP000299102">
    <property type="component" value="Unassembled WGS sequence"/>
</dbReference>
<evidence type="ECO:0000256" key="5">
    <source>
        <dbReference type="ARBA" id="ARBA00023242"/>
    </source>
</evidence>
<dbReference type="SUPFAM" id="SSF140996">
    <property type="entry name" value="Hermes dimerisation domain"/>
    <property type="match status" value="1"/>
</dbReference>